<dbReference type="EMBL" id="FRCZ01000001">
    <property type="protein sequence ID" value="SHM51480.1"/>
    <property type="molecule type" value="Genomic_DNA"/>
</dbReference>
<evidence type="ECO:0000313" key="1">
    <source>
        <dbReference type="EMBL" id="SHM51480.1"/>
    </source>
</evidence>
<organism evidence="1 2">
    <name type="scientific">Gracilibacillus kekensis</name>
    <dbReference type="NCBI Taxonomy" id="1027249"/>
    <lineage>
        <taxon>Bacteria</taxon>
        <taxon>Bacillati</taxon>
        <taxon>Bacillota</taxon>
        <taxon>Bacilli</taxon>
        <taxon>Bacillales</taxon>
        <taxon>Bacillaceae</taxon>
        <taxon>Gracilibacillus</taxon>
    </lineage>
</organism>
<dbReference type="AlphaFoldDB" id="A0A1M7JEF8"/>
<keyword evidence="2" id="KW-1185">Reference proteome</keyword>
<accession>A0A1M7JEF8</accession>
<evidence type="ECO:0000313" key="2">
    <source>
        <dbReference type="Proteomes" id="UP000184184"/>
    </source>
</evidence>
<dbReference type="Proteomes" id="UP000184184">
    <property type="component" value="Unassembled WGS sequence"/>
</dbReference>
<name>A0A1M7JEF8_9BACI</name>
<sequence>MTKILIIEDEEKLARVLELDPLPFPWFFPFFS</sequence>
<protein>
    <submittedName>
        <fullName evidence="1">Uncharacterized protein</fullName>
    </submittedName>
</protein>
<proteinExistence type="predicted"/>
<reference evidence="1 2" key="1">
    <citation type="submission" date="2016-11" db="EMBL/GenBank/DDBJ databases">
        <authorList>
            <person name="Jaros S."/>
            <person name="Januszkiewicz K."/>
            <person name="Wedrychowicz H."/>
        </authorList>
    </citation>
    <scope>NUCLEOTIDE SEQUENCE [LARGE SCALE GENOMIC DNA]</scope>
    <source>
        <strain evidence="1 2">CGMCC 1.10681</strain>
    </source>
</reference>
<gene>
    <name evidence="1" type="ORF">SAMN05216179_0337</name>
</gene>